<evidence type="ECO:0000313" key="2">
    <source>
        <dbReference type="Proteomes" id="UP000190774"/>
    </source>
</evidence>
<reference evidence="2" key="1">
    <citation type="submission" date="2017-02" db="EMBL/GenBank/DDBJ databases">
        <authorList>
            <person name="Varghese N."/>
            <person name="Submissions S."/>
        </authorList>
    </citation>
    <scope>NUCLEOTIDE SEQUENCE [LARGE SCALE GENOMIC DNA]</scope>
    <source>
        <strain evidence="2">ATCC 700200</strain>
    </source>
</reference>
<sequence>MKLVGRDILDNFAKRHASSLKPLRSWVKIVEAAEWKSFQDIRNHFRSADVLSRNRVIFDIKGNDYRLVTVVAYRQGVMQVLWIGTHAEYDKKKWD</sequence>
<name>A0A1T4WIB8_9BACT</name>
<dbReference type="STRING" id="48467.SAMN02745166_00272"/>
<protein>
    <submittedName>
        <fullName evidence="1">mRNA interferase HigB</fullName>
    </submittedName>
</protein>
<dbReference type="InterPro" id="IPR018669">
    <property type="entry name" value="Toxin_HigB"/>
</dbReference>
<dbReference type="AlphaFoldDB" id="A0A1T4WIB8"/>
<evidence type="ECO:0000313" key="1">
    <source>
        <dbReference type="EMBL" id="SKA76937.1"/>
    </source>
</evidence>
<dbReference type="Pfam" id="PF09907">
    <property type="entry name" value="HigB_toxin"/>
    <property type="match status" value="1"/>
</dbReference>
<dbReference type="EMBL" id="FUYE01000001">
    <property type="protein sequence ID" value="SKA76937.1"/>
    <property type="molecule type" value="Genomic_DNA"/>
</dbReference>
<gene>
    <name evidence="1" type="ORF">SAMN02745166_00272</name>
</gene>
<dbReference type="GO" id="GO:0003723">
    <property type="term" value="F:RNA binding"/>
    <property type="evidence" value="ECO:0007669"/>
    <property type="project" value="InterPro"/>
</dbReference>
<dbReference type="GO" id="GO:0004519">
    <property type="term" value="F:endonuclease activity"/>
    <property type="evidence" value="ECO:0007669"/>
    <property type="project" value="InterPro"/>
</dbReference>
<dbReference type="RefSeq" id="WP_078811501.1">
    <property type="nucleotide sequence ID" value="NZ_FUYE01000001.1"/>
</dbReference>
<organism evidence="1 2">
    <name type="scientific">Prosthecobacter debontii</name>
    <dbReference type="NCBI Taxonomy" id="48467"/>
    <lineage>
        <taxon>Bacteria</taxon>
        <taxon>Pseudomonadati</taxon>
        <taxon>Verrucomicrobiota</taxon>
        <taxon>Verrucomicrobiia</taxon>
        <taxon>Verrucomicrobiales</taxon>
        <taxon>Verrucomicrobiaceae</taxon>
        <taxon>Prosthecobacter</taxon>
    </lineage>
</organism>
<dbReference type="GO" id="GO:0110001">
    <property type="term" value="C:toxin-antitoxin complex"/>
    <property type="evidence" value="ECO:0007669"/>
    <property type="project" value="InterPro"/>
</dbReference>
<dbReference type="OrthoDB" id="9799912at2"/>
<accession>A0A1T4WIB8</accession>
<dbReference type="Proteomes" id="UP000190774">
    <property type="component" value="Unassembled WGS sequence"/>
</dbReference>
<proteinExistence type="predicted"/>
<keyword evidence="2" id="KW-1185">Reference proteome</keyword>